<dbReference type="InterPro" id="IPR003356">
    <property type="entry name" value="DNA_methylase_A-5"/>
</dbReference>
<comment type="catalytic activity">
    <reaction evidence="7">
        <text>a 2'-deoxyadenosine in DNA + S-adenosyl-L-methionine = an N(6)-methyl-2'-deoxyadenosine in DNA + S-adenosyl-L-homocysteine + H(+)</text>
        <dbReference type="Rhea" id="RHEA:15197"/>
        <dbReference type="Rhea" id="RHEA-COMP:12418"/>
        <dbReference type="Rhea" id="RHEA-COMP:12419"/>
        <dbReference type="ChEBI" id="CHEBI:15378"/>
        <dbReference type="ChEBI" id="CHEBI:57856"/>
        <dbReference type="ChEBI" id="CHEBI:59789"/>
        <dbReference type="ChEBI" id="CHEBI:90615"/>
        <dbReference type="ChEBI" id="CHEBI:90616"/>
        <dbReference type="EC" id="2.1.1.72"/>
    </reaction>
</comment>
<dbReference type="InterPro" id="IPR038333">
    <property type="entry name" value="T1MK-like_N_sf"/>
</dbReference>
<organism evidence="9 10">
    <name type="scientific">Vibrio vulnificus (strain YJ016)</name>
    <dbReference type="NCBI Taxonomy" id="196600"/>
    <lineage>
        <taxon>Bacteria</taxon>
        <taxon>Pseudomonadati</taxon>
        <taxon>Pseudomonadota</taxon>
        <taxon>Gammaproteobacteria</taxon>
        <taxon>Vibrionales</taxon>
        <taxon>Vibrionaceae</taxon>
        <taxon>Vibrio</taxon>
    </lineage>
</organism>
<dbReference type="PRINTS" id="PR00507">
    <property type="entry name" value="N12N6MTFRASE"/>
</dbReference>
<dbReference type="EvolutionaryTrace" id="Q7MPU6"/>
<evidence type="ECO:0000256" key="4">
    <source>
        <dbReference type="ARBA" id="ARBA00022679"/>
    </source>
</evidence>
<dbReference type="PANTHER" id="PTHR42933:SF4">
    <property type="entry name" value="TYPE I RESTRICTION ENZYME ECOKI METHYLASE SUBUNIT"/>
    <property type="match status" value="1"/>
</dbReference>
<dbReference type="InterPro" id="IPR029063">
    <property type="entry name" value="SAM-dependent_MTases_sf"/>
</dbReference>
<evidence type="ECO:0000256" key="2">
    <source>
        <dbReference type="ARBA" id="ARBA00011900"/>
    </source>
</evidence>
<protein>
    <recommendedName>
        <fullName evidence="2">site-specific DNA-methyltransferase (adenine-specific)</fullName>
        <ecNumber evidence="2">2.1.1.72</ecNumber>
    </recommendedName>
</protein>
<dbReference type="GO" id="GO:0008170">
    <property type="term" value="F:N-methyltransferase activity"/>
    <property type="evidence" value="ECO:0007669"/>
    <property type="project" value="InterPro"/>
</dbReference>
<evidence type="ECO:0000256" key="6">
    <source>
        <dbReference type="ARBA" id="ARBA00022747"/>
    </source>
</evidence>
<proteinExistence type="evidence at protein level"/>
<sequence>MTIRFMARTKKADQPMTTAQQLGAIVKSSRQIMRKDKGLNGDLDRLPMLTWIMFLKFLDDLEQMRETEAVLEGKSFQPAIEAPYRWRDWAAIEGGITGDELIAFINNDEAMRPDGTRGIGLFAYLRSLQGDNGGDRRDVIATVFKGMQNRMINGYLLRDVVDKINGIHFNSSEEMHTLSRLYETMLREMRDAAGDSGEFYTPRPVVRFMVEVMDPQLGESVLDPACGTGGFLVEAFEHLERQCKTVEDREVLQESSIFGGEAKSLPYLLVQMNLLLHGLEYPRIDPENSLRFPLREMGDKDRVDVILTNPPFGGEEEKGILGNFPEDMQTAETAMLFLQLIMRKLKRPGHGSDNGGRAAVVVPNGTLFSDGISARIKEELLKNFNLHTIVRLPEGVFAPYTDIAGNLLFFDRSGPTDDIWYYQITVPEGRKKYTKTKPMESHEFDECLNWWSNRIVNQNAWKESASEIIKYSESGQLIDVNLDRKNPNSLEVLEHEEPMDLIEKITTKEESLLAILEQIKAEISTQGISK</sequence>
<dbReference type="KEGG" id="vvy:VV0266"/>
<dbReference type="REBASE" id="7434">
    <property type="entry name" value="M.VvuYORF266P"/>
</dbReference>
<dbReference type="PANTHER" id="PTHR42933">
    <property type="entry name" value="SLR6095 PROTEIN"/>
    <property type="match status" value="1"/>
</dbReference>
<evidence type="ECO:0000259" key="8">
    <source>
        <dbReference type="Pfam" id="PF02384"/>
    </source>
</evidence>
<dbReference type="PDBsum" id="3UFB"/>
<keyword evidence="4 9" id="KW-0808">Transferase</keyword>
<feature type="domain" description="DNA methylase adenine-specific" evidence="8">
    <location>
        <begin position="175"/>
        <end position="468"/>
    </location>
</feature>
<dbReference type="GO" id="GO:0009307">
    <property type="term" value="P:DNA restriction-modification system"/>
    <property type="evidence" value="ECO:0007669"/>
    <property type="project" value="UniProtKB-KW"/>
</dbReference>
<dbReference type="GO" id="GO:0003677">
    <property type="term" value="F:DNA binding"/>
    <property type="evidence" value="ECO:0007669"/>
    <property type="project" value="InterPro"/>
</dbReference>
<dbReference type="SUPFAM" id="SSF53335">
    <property type="entry name" value="S-adenosyl-L-methionine-dependent methyltransferases"/>
    <property type="match status" value="1"/>
</dbReference>
<evidence type="ECO:0000313" key="10">
    <source>
        <dbReference type="Proteomes" id="UP000002675"/>
    </source>
</evidence>
<accession>Q7MPU6</accession>
<evidence type="ECO:0000256" key="3">
    <source>
        <dbReference type="ARBA" id="ARBA00022603"/>
    </source>
</evidence>
<evidence type="ECO:0007829" key="11">
    <source>
        <dbReference type="PDB" id="3UFB"/>
    </source>
</evidence>
<keyword evidence="3 9" id="KW-0489">Methyltransferase</keyword>
<dbReference type="EC" id="2.1.1.72" evidence="2"/>
<reference evidence="9 10" key="1">
    <citation type="journal article" date="2003" name="Genome Res.">
        <title>Comparative genome analysis of Vibrio vulnificus, a marine pathogen.</title>
        <authorList>
            <person name="Chen C.Y."/>
            <person name="Wu K.M."/>
            <person name="Chang Y.C."/>
            <person name="Chang C.H."/>
            <person name="Tsai H.C."/>
            <person name="Liao T.L."/>
            <person name="Liu Y.M."/>
            <person name="Chen H.J."/>
            <person name="Shen A.B."/>
            <person name="Li J.C."/>
            <person name="Su T.L."/>
            <person name="Shao C.P."/>
            <person name="Lee C.T."/>
            <person name="Hor L.I."/>
            <person name="Tsai S.F."/>
        </authorList>
    </citation>
    <scope>NUCLEOTIDE SEQUENCE [LARGE SCALE GENOMIC DNA]</scope>
    <source>
        <strain evidence="9 10">YJ016</strain>
    </source>
</reference>
<keyword evidence="5" id="KW-0949">S-adenosyl-L-methionine</keyword>
<keyword evidence="6" id="KW-0680">Restriction system</keyword>
<dbReference type="SMR" id="Q7MPU6"/>
<dbReference type="PDB" id="3UFB">
    <property type="method" value="X-ray"/>
    <property type="resolution" value="1.80 A"/>
    <property type="chains" value="A=1-530"/>
</dbReference>
<evidence type="ECO:0000256" key="7">
    <source>
        <dbReference type="ARBA" id="ARBA00047942"/>
    </source>
</evidence>
<keyword evidence="11" id="KW-0002">3D-structure</keyword>
<dbReference type="InterPro" id="IPR051537">
    <property type="entry name" value="DNA_Adenine_Mtase"/>
</dbReference>
<evidence type="ECO:0000313" key="9">
    <source>
        <dbReference type="EMBL" id="BAC93030.1"/>
    </source>
</evidence>
<dbReference type="Proteomes" id="UP000002675">
    <property type="component" value="Chromosome I"/>
</dbReference>
<dbReference type="PROSITE" id="PS00092">
    <property type="entry name" value="N6_MTASE"/>
    <property type="match status" value="1"/>
</dbReference>
<dbReference type="EMBL" id="BA000037">
    <property type="protein sequence ID" value="BAC93030.1"/>
    <property type="molecule type" value="Genomic_DNA"/>
</dbReference>
<dbReference type="AlphaFoldDB" id="Q7MPU6"/>
<gene>
    <name evidence="9" type="ordered locus">VV0266</name>
</gene>
<reference evidence="11" key="2">
    <citation type="journal article" date="2012" name="Acta Crystallogr. D">
        <title>Structural characterization of a modification subunit of a putative type I restriction enzyme from Vibrio vulnificus YJ016.</title>
        <authorList>
            <person name="Park S.Y."/>
            <person name="Lee H.J."/>
            <person name="Song J.M."/>
            <person name="Sun J."/>
            <person name="Hwang H.J."/>
            <person name="Nishi K."/>
            <person name="Kim J.S."/>
        </authorList>
    </citation>
    <scope>X-RAY CRYSTALLOGRAPHY (1.80 ANGSTROMS)</scope>
</reference>
<dbReference type="InterPro" id="IPR002052">
    <property type="entry name" value="DNA_methylase_N6_adenine_CS"/>
</dbReference>
<dbReference type="Gene3D" id="3.40.50.150">
    <property type="entry name" value="Vaccinia Virus protein VP39"/>
    <property type="match status" value="1"/>
</dbReference>
<dbReference type="GO" id="GO:0032259">
    <property type="term" value="P:methylation"/>
    <property type="evidence" value="ECO:0007669"/>
    <property type="project" value="UniProtKB-KW"/>
</dbReference>
<dbReference type="Pfam" id="PF02384">
    <property type="entry name" value="N6_Mtase"/>
    <property type="match status" value="1"/>
</dbReference>
<dbReference type="GO" id="GO:0009007">
    <property type="term" value="F:site-specific DNA-methyltransferase (adenine-specific) activity"/>
    <property type="evidence" value="ECO:0007669"/>
    <property type="project" value="UniProtKB-EC"/>
</dbReference>
<dbReference type="Gene3D" id="1.20.1260.30">
    <property type="match status" value="1"/>
</dbReference>
<evidence type="ECO:0000256" key="5">
    <source>
        <dbReference type="ARBA" id="ARBA00022691"/>
    </source>
</evidence>
<name>Q7MPU6_VIBVY</name>
<dbReference type="HOGENOM" id="CLU_018284_4_0_6"/>
<evidence type="ECO:0000256" key="1">
    <source>
        <dbReference type="ARBA" id="ARBA00006594"/>
    </source>
</evidence>
<comment type="similarity">
    <text evidence="1">Belongs to the N(4)/N(6)-methyltransferase family.</text>
</comment>
<dbReference type="BRENDA" id="3.1.21.3">
    <property type="organism ID" value="7786"/>
</dbReference>